<evidence type="ECO:0000313" key="1">
    <source>
        <dbReference type="EMBL" id="GBG70993.1"/>
    </source>
</evidence>
<protein>
    <submittedName>
        <fullName evidence="1">Uncharacterized protein</fullName>
    </submittedName>
</protein>
<accession>A0A388KM17</accession>
<comment type="caution">
    <text evidence="1">The sequence shown here is derived from an EMBL/GenBank/DDBJ whole genome shotgun (WGS) entry which is preliminary data.</text>
</comment>
<dbReference type="Proteomes" id="UP000265515">
    <property type="component" value="Unassembled WGS sequence"/>
</dbReference>
<gene>
    <name evidence="1" type="ORF">CBR_g8292</name>
</gene>
<dbReference type="Gramene" id="GBG70993">
    <property type="protein sequence ID" value="GBG70993"/>
    <property type="gene ID" value="CBR_g8292"/>
</dbReference>
<dbReference type="AlphaFoldDB" id="A0A388KM17"/>
<reference evidence="1 2" key="1">
    <citation type="journal article" date="2018" name="Cell">
        <title>The Chara Genome: Secondary Complexity and Implications for Plant Terrestrialization.</title>
        <authorList>
            <person name="Nishiyama T."/>
            <person name="Sakayama H."/>
            <person name="Vries J.D."/>
            <person name="Buschmann H."/>
            <person name="Saint-Marcoux D."/>
            <person name="Ullrich K.K."/>
            <person name="Haas F.B."/>
            <person name="Vanderstraeten L."/>
            <person name="Becker D."/>
            <person name="Lang D."/>
            <person name="Vosolsobe S."/>
            <person name="Rombauts S."/>
            <person name="Wilhelmsson P.K.I."/>
            <person name="Janitza P."/>
            <person name="Kern R."/>
            <person name="Heyl A."/>
            <person name="Rumpler F."/>
            <person name="Villalobos L.I.A.C."/>
            <person name="Clay J.M."/>
            <person name="Skokan R."/>
            <person name="Toyoda A."/>
            <person name="Suzuki Y."/>
            <person name="Kagoshima H."/>
            <person name="Schijlen E."/>
            <person name="Tajeshwar N."/>
            <person name="Catarino B."/>
            <person name="Hetherington A.J."/>
            <person name="Saltykova A."/>
            <person name="Bonnot C."/>
            <person name="Breuninger H."/>
            <person name="Symeonidi A."/>
            <person name="Radhakrishnan G.V."/>
            <person name="Van Nieuwerburgh F."/>
            <person name="Deforce D."/>
            <person name="Chang C."/>
            <person name="Karol K.G."/>
            <person name="Hedrich R."/>
            <person name="Ulvskov P."/>
            <person name="Glockner G."/>
            <person name="Delwiche C.F."/>
            <person name="Petrasek J."/>
            <person name="Van de Peer Y."/>
            <person name="Friml J."/>
            <person name="Beilby M."/>
            <person name="Dolan L."/>
            <person name="Kohara Y."/>
            <person name="Sugano S."/>
            <person name="Fujiyama A."/>
            <person name="Delaux P.-M."/>
            <person name="Quint M."/>
            <person name="TheiBen G."/>
            <person name="Hagemann M."/>
            <person name="Harholt J."/>
            <person name="Dunand C."/>
            <person name="Zachgo S."/>
            <person name="Langdale J."/>
            <person name="Maumus F."/>
            <person name="Straeten D.V.D."/>
            <person name="Gould S.B."/>
            <person name="Rensing S.A."/>
        </authorList>
    </citation>
    <scope>NUCLEOTIDE SEQUENCE [LARGE SCALE GENOMIC DNA]</scope>
    <source>
        <strain evidence="1 2">S276</strain>
    </source>
</reference>
<keyword evidence="2" id="KW-1185">Reference proteome</keyword>
<proteinExistence type="predicted"/>
<evidence type="ECO:0000313" key="2">
    <source>
        <dbReference type="Proteomes" id="UP000265515"/>
    </source>
</evidence>
<dbReference type="EMBL" id="BFEA01000139">
    <property type="protein sequence ID" value="GBG70993.1"/>
    <property type="molecule type" value="Genomic_DNA"/>
</dbReference>
<organism evidence="1 2">
    <name type="scientific">Chara braunii</name>
    <name type="common">Braun's stonewort</name>
    <dbReference type="NCBI Taxonomy" id="69332"/>
    <lineage>
        <taxon>Eukaryota</taxon>
        <taxon>Viridiplantae</taxon>
        <taxon>Streptophyta</taxon>
        <taxon>Charophyceae</taxon>
        <taxon>Charales</taxon>
        <taxon>Characeae</taxon>
        <taxon>Chara</taxon>
    </lineage>
</organism>
<name>A0A388KM17_CHABU</name>
<sequence length="285" mass="33074">MEPEPPLRGGIDPDARSQVPGDYRLEEERILEMVRACYEEGIVPTDIDPGVMEVNGREVKFILNNSVDEVEVKWLKGRTVTVIFRDGARFLPKRVKEDAICAYEDGWISDEIFGQEFKRGHIKVESPNVVSYIPRTQEVTNWMLAKRTDFVELAGGTYRTDFKPWMTRAEVSDWRKTVDEDTFWVVAMGLPLDEMVFIHVHVERAIGKILKCHLPEADETDPKLVNLRFDIDPAKRDCMKDKIWVQTHQGDTLDVRLAKADTEWCRRCCNFFHAEDTCRRPGRRT</sequence>